<proteinExistence type="predicted"/>
<dbReference type="CDD" id="cd00167">
    <property type="entry name" value="SANT"/>
    <property type="match status" value="1"/>
</dbReference>
<dbReference type="Gene3D" id="1.10.10.60">
    <property type="entry name" value="Homeodomain-like"/>
    <property type="match status" value="1"/>
</dbReference>
<feature type="domain" description="Myb-like" evidence="2">
    <location>
        <begin position="56"/>
        <end position="84"/>
    </location>
</feature>
<gene>
    <name evidence="4" type="ORF">B296_00043195</name>
</gene>
<dbReference type="PROSITE" id="PS51294">
    <property type="entry name" value="HTH_MYB"/>
    <property type="match status" value="1"/>
</dbReference>
<dbReference type="InterPro" id="IPR017930">
    <property type="entry name" value="Myb_dom"/>
</dbReference>
<dbReference type="SUPFAM" id="SSF46689">
    <property type="entry name" value="Homeodomain-like"/>
    <property type="match status" value="1"/>
</dbReference>
<evidence type="ECO:0000313" key="5">
    <source>
        <dbReference type="Proteomes" id="UP000287651"/>
    </source>
</evidence>
<accession>A0A426XMZ7</accession>
<dbReference type="GO" id="GO:0003677">
    <property type="term" value="F:DNA binding"/>
    <property type="evidence" value="ECO:0007669"/>
    <property type="project" value="UniProtKB-KW"/>
</dbReference>
<feature type="domain" description="HTH myb-type" evidence="3">
    <location>
        <begin position="56"/>
        <end position="88"/>
    </location>
</feature>
<evidence type="ECO:0000259" key="3">
    <source>
        <dbReference type="PROSITE" id="PS51294"/>
    </source>
</evidence>
<evidence type="ECO:0000313" key="4">
    <source>
        <dbReference type="EMBL" id="RRT40795.1"/>
    </source>
</evidence>
<dbReference type="InterPro" id="IPR009057">
    <property type="entry name" value="Homeodomain-like_sf"/>
</dbReference>
<comment type="caution">
    <text evidence="4">The sequence shown here is derived from an EMBL/GenBank/DDBJ whole genome shotgun (WGS) entry which is preliminary data.</text>
</comment>
<name>A0A426XMZ7_ENSVE</name>
<evidence type="ECO:0000259" key="2">
    <source>
        <dbReference type="PROSITE" id="PS50090"/>
    </source>
</evidence>
<evidence type="ECO:0000256" key="1">
    <source>
        <dbReference type="ARBA" id="ARBA00023125"/>
    </source>
</evidence>
<organism evidence="4 5">
    <name type="scientific">Ensete ventricosum</name>
    <name type="common">Abyssinian banana</name>
    <name type="synonym">Musa ensete</name>
    <dbReference type="NCBI Taxonomy" id="4639"/>
    <lineage>
        <taxon>Eukaryota</taxon>
        <taxon>Viridiplantae</taxon>
        <taxon>Streptophyta</taxon>
        <taxon>Embryophyta</taxon>
        <taxon>Tracheophyta</taxon>
        <taxon>Spermatophyta</taxon>
        <taxon>Magnoliopsida</taxon>
        <taxon>Liliopsida</taxon>
        <taxon>Zingiberales</taxon>
        <taxon>Musaceae</taxon>
        <taxon>Ensete</taxon>
    </lineage>
</organism>
<dbReference type="AlphaFoldDB" id="A0A426XMZ7"/>
<dbReference type="PROSITE" id="PS50090">
    <property type="entry name" value="MYB_LIKE"/>
    <property type="match status" value="1"/>
</dbReference>
<reference evidence="4 5" key="1">
    <citation type="journal article" date="2014" name="Agronomy (Basel)">
        <title>A Draft Genome Sequence for Ensete ventricosum, the Drought-Tolerant Tree Against Hunger.</title>
        <authorList>
            <person name="Harrison J."/>
            <person name="Moore K.A."/>
            <person name="Paszkiewicz K."/>
            <person name="Jones T."/>
            <person name="Grant M."/>
            <person name="Ambacheew D."/>
            <person name="Muzemil S."/>
            <person name="Studholme D.J."/>
        </authorList>
    </citation>
    <scope>NUCLEOTIDE SEQUENCE [LARGE SCALE GENOMIC DNA]</scope>
</reference>
<feature type="non-terminal residue" evidence="4">
    <location>
        <position position="1"/>
    </location>
</feature>
<dbReference type="Pfam" id="PF00249">
    <property type="entry name" value="Myb_DNA-binding"/>
    <property type="match status" value="1"/>
</dbReference>
<dbReference type="Proteomes" id="UP000287651">
    <property type="component" value="Unassembled WGS sequence"/>
</dbReference>
<sequence length="134" mass="14903">PREQAPAMELLVSIYGGRCRVVRDVGRKERMEMAKKTEIEGKMNNKKKKSGMTAWKRGAWSAEEDRKLVECVTAHGDKKWRTLAAKAGLFSSPFLLTPSSQHAAMHEPRTNFTSGKKMVFSSIQFAAAAAVGFE</sequence>
<keyword evidence="1" id="KW-0238">DNA-binding</keyword>
<protein>
    <submittedName>
        <fullName evidence="4">Uncharacterized protein</fullName>
    </submittedName>
</protein>
<dbReference type="InterPro" id="IPR001005">
    <property type="entry name" value="SANT/Myb"/>
</dbReference>
<dbReference type="EMBL" id="AMZH03019099">
    <property type="protein sequence ID" value="RRT40795.1"/>
    <property type="molecule type" value="Genomic_DNA"/>
</dbReference>